<protein>
    <submittedName>
        <fullName evidence="1">Uncharacterized protein</fullName>
    </submittedName>
</protein>
<feature type="non-terminal residue" evidence="1">
    <location>
        <position position="1"/>
    </location>
</feature>
<proteinExistence type="predicted"/>
<gene>
    <name evidence="1" type="ORF">LX32DRAFT_516632</name>
</gene>
<dbReference type="Proteomes" id="UP001232148">
    <property type="component" value="Unassembled WGS sequence"/>
</dbReference>
<keyword evidence="2" id="KW-1185">Reference proteome</keyword>
<dbReference type="EMBL" id="MU843036">
    <property type="protein sequence ID" value="KAK2022593.1"/>
    <property type="molecule type" value="Genomic_DNA"/>
</dbReference>
<organism evidence="1 2">
    <name type="scientific">Colletotrichum zoysiae</name>
    <dbReference type="NCBI Taxonomy" id="1216348"/>
    <lineage>
        <taxon>Eukaryota</taxon>
        <taxon>Fungi</taxon>
        <taxon>Dikarya</taxon>
        <taxon>Ascomycota</taxon>
        <taxon>Pezizomycotina</taxon>
        <taxon>Sordariomycetes</taxon>
        <taxon>Hypocreomycetidae</taxon>
        <taxon>Glomerellales</taxon>
        <taxon>Glomerellaceae</taxon>
        <taxon>Colletotrichum</taxon>
        <taxon>Colletotrichum graminicola species complex</taxon>
    </lineage>
</organism>
<comment type="caution">
    <text evidence="1">The sequence shown here is derived from an EMBL/GenBank/DDBJ whole genome shotgun (WGS) entry which is preliminary data.</text>
</comment>
<sequence length="52" mass="5881">YVGSATRKDLKYDWGLELRKHREVYDGEHQGEGRRFAMSKVEGLGQVVSALG</sequence>
<dbReference type="AlphaFoldDB" id="A0AAD9H594"/>
<accession>A0AAD9H594</accession>
<evidence type="ECO:0000313" key="2">
    <source>
        <dbReference type="Proteomes" id="UP001232148"/>
    </source>
</evidence>
<reference evidence="1" key="1">
    <citation type="submission" date="2021-06" db="EMBL/GenBank/DDBJ databases">
        <title>Comparative genomics, transcriptomics and evolutionary studies reveal genomic signatures of adaptation to plant cell wall in hemibiotrophic fungi.</title>
        <authorList>
            <consortium name="DOE Joint Genome Institute"/>
            <person name="Baroncelli R."/>
            <person name="Diaz J.F."/>
            <person name="Benocci T."/>
            <person name="Peng M."/>
            <person name="Battaglia E."/>
            <person name="Haridas S."/>
            <person name="Andreopoulos W."/>
            <person name="Labutti K."/>
            <person name="Pangilinan J."/>
            <person name="Floch G.L."/>
            <person name="Makela M.R."/>
            <person name="Henrissat B."/>
            <person name="Grigoriev I.V."/>
            <person name="Crouch J.A."/>
            <person name="De Vries R.P."/>
            <person name="Sukno S.A."/>
            <person name="Thon M.R."/>
        </authorList>
    </citation>
    <scope>NUCLEOTIDE SEQUENCE</scope>
    <source>
        <strain evidence="1">MAFF235873</strain>
    </source>
</reference>
<evidence type="ECO:0000313" key="1">
    <source>
        <dbReference type="EMBL" id="KAK2022593.1"/>
    </source>
</evidence>
<feature type="non-terminal residue" evidence="1">
    <location>
        <position position="52"/>
    </location>
</feature>
<name>A0AAD9H594_9PEZI</name>